<evidence type="ECO:0000313" key="2">
    <source>
        <dbReference type="EMBL" id="KGH48073.1"/>
    </source>
</evidence>
<feature type="compositionally biased region" description="Low complexity" evidence="1">
    <location>
        <begin position="184"/>
        <end position="207"/>
    </location>
</feature>
<feature type="compositionally biased region" description="Polar residues" evidence="1">
    <location>
        <begin position="67"/>
        <end position="77"/>
    </location>
</feature>
<feature type="compositionally biased region" description="Polar residues" evidence="1">
    <location>
        <begin position="1"/>
        <end position="12"/>
    </location>
</feature>
<protein>
    <submittedName>
        <fullName evidence="2">Uncharacterized protein</fullName>
    </submittedName>
</protein>
<comment type="caution">
    <text evidence="2">The sequence shown here is derived from an EMBL/GenBank/DDBJ whole genome shotgun (WGS) entry which is preliminary data.</text>
</comment>
<name>A0A098YB73_9ACTN</name>
<organism evidence="2 3">
    <name type="scientific">Modestobacter caceresii</name>
    <dbReference type="NCBI Taxonomy" id="1522368"/>
    <lineage>
        <taxon>Bacteria</taxon>
        <taxon>Bacillati</taxon>
        <taxon>Actinomycetota</taxon>
        <taxon>Actinomycetes</taxon>
        <taxon>Geodermatophilales</taxon>
        <taxon>Geodermatophilaceae</taxon>
        <taxon>Modestobacter</taxon>
    </lineage>
</organism>
<feature type="region of interest" description="Disordered" evidence="1">
    <location>
        <begin position="1"/>
        <end position="223"/>
    </location>
</feature>
<gene>
    <name evidence="2" type="ORF">IN07_04300</name>
</gene>
<keyword evidence="3" id="KW-1185">Reference proteome</keyword>
<proteinExistence type="predicted"/>
<dbReference type="AlphaFoldDB" id="A0A098YB73"/>
<accession>A0A098YB73</accession>
<reference evidence="2 3" key="1">
    <citation type="submission" date="2014-07" db="EMBL/GenBank/DDBJ databases">
        <title>Biosystematic studies on Modestobacter strains isolated from extreme hyper-arid desert soil and from historic building.</title>
        <authorList>
            <person name="Bukarasam K."/>
            <person name="Bull A."/>
            <person name="Girard G."/>
            <person name="van Wezel G."/>
            <person name="Goodfellow M."/>
        </authorList>
    </citation>
    <scope>NUCLEOTIDE SEQUENCE [LARGE SCALE GENOMIC DNA]</scope>
    <source>
        <strain evidence="2 3">KNN45-2b</strain>
    </source>
</reference>
<evidence type="ECO:0000256" key="1">
    <source>
        <dbReference type="SAM" id="MobiDB-lite"/>
    </source>
</evidence>
<dbReference type="Proteomes" id="UP000029713">
    <property type="component" value="Unassembled WGS sequence"/>
</dbReference>
<dbReference type="EMBL" id="JPMX01000012">
    <property type="protein sequence ID" value="KGH48073.1"/>
    <property type="molecule type" value="Genomic_DNA"/>
</dbReference>
<feature type="compositionally biased region" description="Polar residues" evidence="1">
    <location>
        <begin position="149"/>
        <end position="159"/>
    </location>
</feature>
<feature type="compositionally biased region" description="Polar residues" evidence="1">
    <location>
        <begin position="23"/>
        <end position="45"/>
    </location>
</feature>
<evidence type="ECO:0000313" key="3">
    <source>
        <dbReference type="Proteomes" id="UP000029713"/>
    </source>
</evidence>
<feature type="compositionally biased region" description="Low complexity" evidence="1">
    <location>
        <begin position="78"/>
        <end position="100"/>
    </location>
</feature>
<sequence>MPSISSGTTSSGACGRDRRRHATQQAKPNAATRSPRSSAGGNPSCTAAPCRERLNGASSGRLPPASSGRTSLKNTARSGTVSTPTAVSTTPLVAAASSARPRPRRTRAITTGARVGLTAHTAPSRAPAAMSRRATSSAMTPASASRRTVSTLPWSSNPISGRLLARTSNAPGRTGDVARMPTKRSSSTVAAATAARPTSTTTTSAPRNGSRPSGAKSQPANGG</sequence>
<feature type="compositionally biased region" description="Low complexity" evidence="1">
    <location>
        <begin position="108"/>
        <end position="148"/>
    </location>
</feature>